<sequence length="188" mass="22821">MEENKSQIIIYQTENGETKLDVRFQNETVWLTQKLMAELFQTSVPNINMHLKNIFEEGELEENRTIKEFLIVQKEGNREVKRKQVFYNLDATISIGYRIKSHIATKFRQWATIHLREYIVKGFVLDDERLKNPDLPFDYFEELEKRIQDIRTSEKRFYRKITDIRRYSPIISKKLKSLNLQREFCFFQ</sequence>
<name>A0A9X1QVJ4_9FLAO</name>
<accession>A0A9X1QVJ4</accession>
<dbReference type="Pfam" id="PF13310">
    <property type="entry name" value="Virulence_RhuM"/>
    <property type="match status" value="1"/>
</dbReference>
<organism evidence="1 2">
    <name type="scientific">Aequorivita vitellina</name>
    <dbReference type="NCBI Taxonomy" id="2874475"/>
    <lineage>
        <taxon>Bacteria</taxon>
        <taxon>Pseudomonadati</taxon>
        <taxon>Bacteroidota</taxon>
        <taxon>Flavobacteriia</taxon>
        <taxon>Flavobacteriales</taxon>
        <taxon>Flavobacteriaceae</taxon>
        <taxon>Aequorivita</taxon>
    </lineage>
</organism>
<dbReference type="InterPro" id="IPR011204">
    <property type="entry name" value="Virulence_RhuM-like"/>
</dbReference>
<protein>
    <submittedName>
        <fullName evidence="1">Virulence RhuM family protein</fullName>
    </submittedName>
</protein>
<comment type="caution">
    <text evidence="1">The sequence shown here is derived from an EMBL/GenBank/DDBJ whole genome shotgun (WGS) entry which is preliminary data.</text>
</comment>
<dbReference type="PANTHER" id="PTHR35810:SF1">
    <property type="entry name" value="CYTOPLASMIC PROTEIN"/>
    <property type="match status" value="1"/>
</dbReference>
<reference evidence="1" key="1">
    <citation type="submission" date="2021-09" db="EMBL/GenBank/DDBJ databases">
        <title>Genome of Aequorivita sp. strain F47161.</title>
        <authorList>
            <person name="Wang Y."/>
        </authorList>
    </citation>
    <scope>NUCLEOTIDE SEQUENCE</scope>
    <source>
        <strain evidence="1">F47161</strain>
    </source>
</reference>
<dbReference type="EMBL" id="JAIRBA010000023">
    <property type="protein sequence ID" value="MCG2419663.1"/>
    <property type="molecule type" value="Genomic_DNA"/>
</dbReference>
<keyword evidence="2" id="KW-1185">Reference proteome</keyword>
<gene>
    <name evidence="1" type="ORF">K8089_11575</name>
</gene>
<evidence type="ECO:0000313" key="2">
    <source>
        <dbReference type="Proteomes" id="UP001139461"/>
    </source>
</evidence>
<evidence type="ECO:0000313" key="1">
    <source>
        <dbReference type="EMBL" id="MCG2419663.1"/>
    </source>
</evidence>
<dbReference type="PANTHER" id="PTHR35810">
    <property type="entry name" value="CYTOPLASMIC PROTEIN-RELATED"/>
    <property type="match status" value="1"/>
</dbReference>
<proteinExistence type="predicted"/>
<dbReference type="RefSeq" id="WP_237603449.1">
    <property type="nucleotide sequence ID" value="NZ_JAIRBA010000023.1"/>
</dbReference>
<dbReference type="AlphaFoldDB" id="A0A9X1QVJ4"/>
<dbReference type="Proteomes" id="UP001139461">
    <property type="component" value="Unassembled WGS sequence"/>
</dbReference>